<dbReference type="InterPro" id="IPR036047">
    <property type="entry name" value="F-box-like_dom_sf"/>
</dbReference>
<evidence type="ECO:0000313" key="2">
    <source>
        <dbReference type="EMBL" id="CAI6094767.1"/>
    </source>
</evidence>
<comment type="caution">
    <text evidence="2">The sequence shown here is derived from an EMBL/GenBank/DDBJ whole genome shotgun (WGS) entry which is preliminary data.</text>
</comment>
<reference evidence="2" key="1">
    <citation type="submission" date="2023-01" db="EMBL/GenBank/DDBJ databases">
        <authorList>
            <person name="Piombo E."/>
        </authorList>
    </citation>
    <scope>NUCLEOTIDE SEQUENCE</scope>
</reference>
<accession>A0AA35MD42</accession>
<dbReference type="InterPro" id="IPR056021">
    <property type="entry name" value="DUF7600"/>
</dbReference>
<sequence length="752" mass="84647">MNILAYDRTSCILCGARLESNARKWCAKEIRLIILVANKVYTSSVDCTQATLSGVGLIRHGSIVQVPIDPNLVDMSRQPRGLDERHGFIKARLHSLKRHQHTQTLRQHGTLFVRPLVPFLWGFAIHSICWDMLNAENAPDLQVLFQACLSMPLSRSGALDWGHDYVGLIDHVPIEDPRGSKLGARDLMGDWWRYSTPSRIPEIQELVEAEHIAPSTAQPMPEKGPEIPTAGDCFSSLPMELRQMVLFNLPSKDVYALKQASPVFANMQLPEGFWASRFAFDHEFGYVLEARSSKPQSWRSLYFAMDRLKEDPAISLTGRYRVWELSTMLKHQLHEAVHPACHGEPVVGLIEPQHSSEWLKAQWQTATRGLVNEPDFFEFGCRPLRTRVVQVPTPLRLDRVVVSFARVGTEKYISGLELHIHNDSSIKIGYTGRGEKQIEVDKSLSPICGWHLALGMSGIQGIATIMKDGSLSSWAGKHENLPLYSLRGGGGDLLAMKAEFDAFRMVSFSIHTSNMETTTWINNVPWKYLCPWMPNIPPNHYFLDGSGKEYAHWYMGMEGGTDVGKSRPIDTFYFGGSHGELLPSLKEIVVWALTGLTIQITGVEFTYTDSSRDRFFGMITSDPDAEDETEEDPEEVKFSVPIDGPGGERIQRIDVLYTKLFDTRPMLQGLNIRTNRRTAEVLPAPASTKRKIASNILDSSESPSQVFDQQRNVDVPKNWTTLEPRGQELVGIYAVLGWNMIENFGLISMNRP</sequence>
<dbReference type="SUPFAM" id="SSF81383">
    <property type="entry name" value="F-box domain"/>
    <property type="match status" value="1"/>
</dbReference>
<dbReference type="AlphaFoldDB" id="A0AA35MD42"/>
<keyword evidence="3" id="KW-1185">Reference proteome</keyword>
<evidence type="ECO:0000259" key="1">
    <source>
        <dbReference type="Pfam" id="PF24539"/>
    </source>
</evidence>
<feature type="domain" description="DUF7600" evidence="1">
    <location>
        <begin position="356"/>
        <end position="514"/>
    </location>
</feature>
<dbReference type="Proteomes" id="UP001160390">
    <property type="component" value="Unassembled WGS sequence"/>
</dbReference>
<evidence type="ECO:0000313" key="3">
    <source>
        <dbReference type="Proteomes" id="UP001160390"/>
    </source>
</evidence>
<dbReference type="EMBL" id="CABFNP030001260">
    <property type="protein sequence ID" value="CAI6094767.1"/>
    <property type="molecule type" value="Genomic_DNA"/>
</dbReference>
<organism evidence="2 3">
    <name type="scientific">Clonostachys chloroleuca</name>
    <dbReference type="NCBI Taxonomy" id="1926264"/>
    <lineage>
        <taxon>Eukaryota</taxon>
        <taxon>Fungi</taxon>
        <taxon>Dikarya</taxon>
        <taxon>Ascomycota</taxon>
        <taxon>Pezizomycotina</taxon>
        <taxon>Sordariomycetes</taxon>
        <taxon>Hypocreomycetidae</taxon>
        <taxon>Hypocreales</taxon>
        <taxon>Bionectriaceae</taxon>
        <taxon>Clonostachys</taxon>
    </lineage>
</organism>
<name>A0AA35MD42_9HYPO</name>
<gene>
    <name evidence="2" type="ORF">CCHLO57077_00012205</name>
</gene>
<dbReference type="Pfam" id="PF24539">
    <property type="entry name" value="DUF7600"/>
    <property type="match status" value="1"/>
</dbReference>
<proteinExistence type="predicted"/>
<protein>
    <recommendedName>
        <fullName evidence="1">DUF7600 domain-containing protein</fullName>
    </recommendedName>
</protein>